<accession>A0A418MWH9</accession>
<feature type="region of interest" description="Disordered" evidence="1">
    <location>
        <begin position="1"/>
        <end position="23"/>
    </location>
</feature>
<dbReference type="InterPro" id="IPR002577">
    <property type="entry name" value="HTH_HxlR"/>
</dbReference>
<reference evidence="3 4" key="1">
    <citation type="submission" date="2018-08" db="EMBL/GenBank/DDBJ databases">
        <title>Jishengella sp. nov., isolated from a root of Azadirachta indica A. Juss. var. siamensis Valenton.</title>
        <authorList>
            <person name="Kuncharoen N."/>
            <person name="Tanasupawat S."/>
            <person name="Kudo T."/>
            <person name="Ohkuma M."/>
        </authorList>
    </citation>
    <scope>NUCLEOTIDE SEQUENCE [LARGE SCALE GENOMIC DNA]</scope>
    <source>
        <strain evidence="3 4">AZ1-13</strain>
    </source>
</reference>
<dbReference type="InterPro" id="IPR036388">
    <property type="entry name" value="WH-like_DNA-bd_sf"/>
</dbReference>
<dbReference type="EMBL" id="QXEC01000007">
    <property type="protein sequence ID" value="RIV39235.1"/>
    <property type="molecule type" value="Genomic_DNA"/>
</dbReference>
<evidence type="ECO:0000313" key="3">
    <source>
        <dbReference type="EMBL" id="RIV39235.1"/>
    </source>
</evidence>
<sequence>MADQTVGQWPSAAHRDPAPVGAQRVIRRTPHPTVPPRTEYRLTLAGRELHHPVNGLCR</sequence>
<evidence type="ECO:0000259" key="2">
    <source>
        <dbReference type="Pfam" id="PF01638"/>
    </source>
</evidence>
<evidence type="ECO:0000313" key="4">
    <source>
        <dbReference type="Proteomes" id="UP000283832"/>
    </source>
</evidence>
<organism evidence="3 4">
    <name type="scientific">Micromonospora radicis</name>
    <dbReference type="NCBI Taxonomy" id="1894971"/>
    <lineage>
        <taxon>Bacteria</taxon>
        <taxon>Bacillati</taxon>
        <taxon>Actinomycetota</taxon>
        <taxon>Actinomycetes</taxon>
        <taxon>Micromonosporales</taxon>
        <taxon>Micromonosporaceae</taxon>
        <taxon>Micromonospora</taxon>
    </lineage>
</organism>
<name>A0A418MWH9_9ACTN</name>
<dbReference type="InterPro" id="IPR036390">
    <property type="entry name" value="WH_DNA-bd_sf"/>
</dbReference>
<comment type="caution">
    <text evidence="3">The sequence shown here is derived from an EMBL/GenBank/DDBJ whole genome shotgun (WGS) entry which is preliminary data.</text>
</comment>
<gene>
    <name evidence="3" type="ORF">D2L64_09670</name>
</gene>
<dbReference type="SUPFAM" id="SSF46785">
    <property type="entry name" value="Winged helix' DNA-binding domain"/>
    <property type="match status" value="1"/>
</dbReference>
<evidence type="ECO:0000256" key="1">
    <source>
        <dbReference type="SAM" id="MobiDB-lite"/>
    </source>
</evidence>
<dbReference type="AlphaFoldDB" id="A0A418MWH9"/>
<feature type="domain" description="HTH hxlR-type" evidence="2">
    <location>
        <begin position="22"/>
        <end position="57"/>
    </location>
</feature>
<dbReference type="Pfam" id="PF01638">
    <property type="entry name" value="HxlR"/>
    <property type="match status" value="1"/>
</dbReference>
<dbReference type="RefSeq" id="WP_119574779.1">
    <property type="nucleotide sequence ID" value="NZ_QXEC01000007.1"/>
</dbReference>
<dbReference type="Gene3D" id="1.10.10.10">
    <property type="entry name" value="Winged helix-like DNA-binding domain superfamily/Winged helix DNA-binding domain"/>
    <property type="match status" value="1"/>
</dbReference>
<dbReference type="Proteomes" id="UP000283832">
    <property type="component" value="Unassembled WGS sequence"/>
</dbReference>
<keyword evidence="4" id="KW-1185">Reference proteome</keyword>
<proteinExistence type="predicted"/>
<protein>
    <recommendedName>
        <fullName evidence="2">HTH hxlR-type domain-containing protein</fullName>
    </recommendedName>
</protein>